<sequence>MAAPAQQQEQEQEEPPNVARLAFNCKCERTNPGESVNVRITSPDDRNLFRAVRLTTTPVAWPQWKSSLLDFDTQDALNLNYKYFLQNDVGDHRREEGGLDWVPARALNETGGSVRAVCLVRGYKTVMHDVWGDPEETRVDVVEMPRNYGQPPPPRPAPVQAVRDIRVLNEIMADLRNHRNNQNAGEANRGGGARALLQPPQPQPQPQLIPRPQPAVADAPAAAAAAAAPAAAAARDVDARNAAARAAAARAAAARAAAAPAAAAAAPAAAAAASPASSCSSFESAASSRPSSATHCKRPPAESEEAKGAKKTMNESPSRGELRTALAGGSMLARDVVEGLPLEIVKEVLAERNKEVEMLSTIVGKKEYEQSNMCVVCMEARKEVVLLPCRHQCICRDCANKLRQGPASWKCPMCQQMANEIIVVFIP</sequence>
<dbReference type="PANTHER" id="PTHR22996:SF0">
    <property type="entry name" value="RE60872P-RELATED"/>
    <property type="match status" value="1"/>
</dbReference>
<evidence type="ECO:0000259" key="3">
    <source>
        <dbReference type="PROSITE" id="PS50089"/>
    </source>
</evidence>
<dbReference type="GO" id="GO:0061630">
    <property type="term" value="F:ubiquitin protein ligase activity"/>
    <property type="evidence" value="ECO:0007669"/>
    <property type="project" value="UniProtKB-EC"/>
</dbReference>
<dbReference type="Pfam" id="PF13920">
    <property type="entry name" value="zf-C3HC4_3"/>
    <property type="match status" value="1"/>
</dbReference>
<dbReference type="AlphaFoldDB" id="A0A0G4G6G0"/>
<dbReference type="InterPro" id="IPR013083">
    <property type="entry name" value="Znf_RING/FYVE/PHD"/>
</dbReference>
<dbReference type="Gene3D" id="3.30.40.10">
    <property type="entry name" value="Zinc/RING finger domain, C3HC4 (zinc finger)"/>
    <property type="match status" value="1"/>
</dbReference>
<dbReference type="VEuPathDB" id="CryptoDB:Vbra_17166"/>
<name>A0A0G4G6G0_VITBC</name>
<proteinExistence type="predicted"/>
<dbReference type="SMART" id="SM00184">
    <property type="entry name" value="RING"/>
    <property type="match status" value="1"/>
</dbReference>
<feature type="compositionally biased region" description="Pro residues" evidence="2">
    <location>
        <begin position="199"/>
        <end position="213"/>
    </location>
</feature>
<organism evidence="4 5">
    <name type="scientific">Vitrella brassicaformis (strain CCMP3155)</name>
    <dbReference type="NCBI Taxonomy" id="1169540"/>
    <lineage>
        <taxon>Eukaryota</taxon>
        <taxon>Sar</taxon>
        <taxon>Alveolata</taxon>
        <taxon>Colpodellida</taxon>
        <taxon>Vitrellaceae</taxon>
        <taxon>Vitrella</taxon>
    </lineage>
</organism>
<evidence type="ECO:0000256" key="2">
    <source>
        <dbReference type="SAM" id="MobiDB-lite"/>
    </source>
</evidence>
<keyword evidence="5" id="KW-1185">Reference proteome</keyword>
<feature type="region of interest" description="Disordered" evidence="2">
    <location>
        <begin position="177"/>
        <end position="221"/>
    </location>
</feature>
<gene>
    <name evidence="4" type="ORF">Vbra_17166</name>
</gene>
<dbReference type="GO" id="GO:0016567">
    <property type="term" value="P:protein ubiquitination"/>
    <property type="evidence" value="ECO:0007669"/>
    <property type="project" value="TreeGrafter"/>
</dbReference>
<keyword evidence="1" id="KW-0479">Metal-binding</keyword>
<accession>A0A0G4G6G0</accession>
<evidence type="ECO:0000313" key="5">
    <source>
        <dbReference type="Proteomes" id="UP000041254"/>
    </source>
</evidence>
<feature type="region of interest" description="Disordered" evidence="2">
    <location>
        <begin position="280"/>
        <end position="322"/>
    </location>
</feature>
<evidence type="ECO:0000256" key="1">
    <source>
        <dbReference type="PROSITE-ProRule" id="PRU00175"/>
    </source>
</evidence>
<dbReference type="Proteomes" id="UP000041254">
    <property type="component" value="Unassembled WGS sequence"/>
</dbReference>
<dbReference type="OrthoDB" id="427623at2759"/>
<feature type="compositionally biased region" description="Low complexity" evidence="2">
    <location>
        <begin position="280"/>
        <end position="293"/>
    </location>
</feature>
<dbReference type="PANTHER" id="PTHR22996">
    <property type="entry name" value="MAHOGUNIN"/>
    <property type="match status" value="1"/>
</dbReference>
<protein>
    <recommendedName>
        <fullName evidence="3">RING-type domain-containing protein</fullName>
    </recommendedName>
</protein>
<keyword evidence="1" id="KW-0863">Zinc-finger</keyword>
<dbReference type="SUPFAM" id="SSF57850">
    <property type="entry name" value="RING/U-box"/>
    <property type="match status" value="1"/>
</dbReference>
<feature type="compositionally biased region" description="Basic and acidic residues" evidence="2">
    <location>
        <begin position="299"/>
        <end position="308"/>
    </location>
</feature>
<dbReference type="GO" id="GO:0008270">
    <property type="term" value="F:zinc ion binding"/>
    <property type="evidence" value="ECO:0007669"/>
    <property type="project" value="UniProtKB-KW"/>
</dbReference>
<dbReference type="InterPro" id="IPR001841">
    <property type="entry name" value="Znf_RING"/>
</dbReference>
<dbReference type="InParanoid" id="A0A0G4G6G0"/>
<dbReference type="InterPro" id="IPR045194">
    <property type="entry name" value="MGRN1/RNF157-like"/>
</dbReference>
<feature type="domain" description="RING-type" evidence="3">
    <location>
        <begin position="374"/>
        <end position="415"/>
    </location>
</feature>
<reference evidence="4 5" key="1">
    <citation type="submission" date="2014-11" db="EMBL/GenBank/DDBJ databases">
        <authorList>
            <person name="Zhu J."/>
            <person name="Qi W."/>
            <person name="Song R."/>
        </authorList>
    </citation>
    <scope>NUCLEOTIDE SEQUENCE [LARGE SCALE GENOMIC DNA]</scope>
</reference>
<keyword evidence="1" id="KW-0862">Zinc</keyword>
<dbReference type="EMBL" id="CDMY01000571">
    <property type="protein sequence ID" value="CEM23845.1"/>
    <property type="molecule type" value="Genomic_DNA"/>
</dbReference>
<dbReference type="PROSITE" id="PS50089">
    <property type="entry name" value="ZF_RING_2"/>
    <property type="match status" value="1"/>
</dbReference>
<evidence type="ECO:0000313" key="4">
    <source>
        <dbReference type="EMBL" id="CEM23845.1"/>
    </source>
</evidence>